<evidence type="ECO:0000256" key="3">
    <source>
        <dbReference type="ARBA" id="ARBA00022737"/>
    </source>
</evidence>
<dbReference type="PROSITE" id="PS50297">
    <property type="entry name" value="ANK_REP_REGION"/>
    <property type="match status" value="1"/>
</dbReference>
<sequence>MANYLLLEEAARQGKIDVLDNLLKENPSILAYYKHISLSESLLHVATISGQLNFVGELMKIDPDIAREMNKDGFRPLDIAVIMGKIGIVKEILSYNQDLCLLKGKHQRTALHYAVLKGRIDVIDELLYFCPNCIHDVTVHEENALHLAVKGYQFDAFAALVKWLERLGKESMVNLGDGDGNTVLHIAVSTKQHECIDLLLNEKSSIRGTIHVNAKNGDGLTALDVLYIKDSYDVKISQKLERAGAITSPDSSSIKTEKSLQQTTKSEKNLKPKHDLQLSESSKNWFKYFKFQKQRDSPSNTRNALLVVAALITTVCFQAGINPPNGILEKSPQPNSPQQNSRERPFIGPAGGSALAAAAPILGSNVSSFLFLFGNSLGLTASTCIIIYLTSGFPFQRELHIALYSMMFTYGFAISAIMKGMHTKKKAMAYVLVTVAYILPFAQRWVPRWGNKAWKYWRRTRDFRKTPLPIEN</sequence>
<dbReference type="SMART" id="SM00248">
    <property type="entry name" value="ANK"/>
    <property type="match status" value="6"/>
</dbReference>
<evidence type="ECO:0000256" key="8">
    <source>
        <dbReference type="SAM" id="MobiDB-lite"/>
    </source>
</evidence>
<dbReference type="PANTHER" id="PTHR24186:SF56">
    <property type="entry name" value="PGG DOMAIN-CONTAINING PROTEIN"/>
    <property type="match status" value="1"/>
</dbReference>
<protein>
    <recommendedName>
        <fullName evidence="10">PGG domain-containing protein</fullName>
    </recommendedName>
</protein>
<proteinExistence type="predicted"/>
<dbReference type="SUPFAM" id="SSF48403">
    <property type="entry name" value="Ankyrin repeat"/>
    <property type="match status" value="1"/>
</dbReference>
<dbReference type="InterPro" id="IPR036770">
    <property type="entry name" value="Ankyrin_rpt-contain_sf"/>
</dbReference>
<evidence type="ECO:0000256" key="4">
    <source>
        <dbReference type="ARBA" id="ARBA00022989"/>
    </source>
</evidence>
<dbReference type="Pfam" id="PF12796">
    <property type="entry name" value="Ank_2"/>
    <property type="match status" value="2"/>
</dbReference>
<dbReference type="PANTHER" id="PTHR24186">
    <property type="entry name" value="PROTEIN PHOSPHATASE 1 REGULATORY SUBUNIT"/>
    <property type="match status" value="1"/>
</dbReference>
<evidence type="ECO:0000256" key="1">
    <source>
        <dbReference type="ARBA" id="ARBA00004141"/>
    </source>
</evidence>
<dbReference type="Proteomes" id="UP001318860">
    <property type="component" value="Unassembled WGS sequence"/>
</dbReference>
<organism evidence="11 12">
    <name type="scientific">Rehmannia glutinosa</name>
    <name type="common">Chinese foxglove</name>
    <dbReference type="NCBI Taxonomy" id="99300"/>
    <lineage>
        <taxon>Eukaryota</taxon>
        <taxon>Viridiplantae</taxon>
        <taxon>Streptophyta</taxon>
        <taxon>Embryophyta</taxon>
        <taxon>Tracheophyta</taxon>
        <taxon>Spermatophyta</taxon>
        <taxon>Magnoliopsida</taxon>
        <taxon>eudicotyledons</taxon>
        <taxon>Gunneridae</taxon>
        <taxon>Pentapetalae</taxon>
        <taxon>asterids</taxon>
        <taxon>lamiids</taxon>
        <taxon>Lamiales</taxon>
        <taxon>Orobanchaceae</taxon>
        <taxon>Rehmannieae</taxon>
        <taxon>Rehmannia</taxon>
    </lineage>
</organism>
<comment type="subcellular location">
    <subcellularLocation>
        <location evidence="1">Membrane</location>
        <topology evidence="1">Multi-pass membrane protein</topology>
    </subcellularLocation>
</comment>
<evidence type="ECO:0000256" key="6">
    <source>
        <dbReference type="ARBA" id="ARBA00023136"/>
    </source>
</evidence>
<feature type="compositionally biased region" description="Basic and acidic residues" evidence="8">
    <location>
        <begin position="265"/>
        <end position="274"/>
    </location>
</feature>
<keyword evidence="2 9" id="KW-0812">Transmembrane</keyword>
<evidence type="ECO:0000256" key="9">
    <source>
        <dbReference type="SAM" id="Phobius"/>
    </source>
</evidence>
<feature type="region of interest" description="Disordered" evidence="8">
    <location>
        <begin position="326"/>
        <end position="345"/>
    </location>
</feature>
<feature type="region of interest" description="Disordered" evidence="8">
    <location>
        <begin position="247"/>
        <end position="274"/>
    </location>
</feature>
<feature type="transmembrane region" description="Helical" evidence="9">
    <location>
        <begin position="369"/>
        <end position="389"/>
    </location>
</feature>
<dbReference type="Gene3D" id="1.25.40.20">
    <property type="entry name" value="Ankyrin repeat-containing domain"/>
    <property type="match status" value="1"/>
</dbReference>
<evidence type="ECO:0000313" key="11">
    <source>
        <dbReference type="EMBL" id="KAK6162706.1"/>
    </source>
</evidence>
<keyword evidence="4 9" id="KW-1133">Transmembrane helix</keyword>
<keyword evidence="3" id="KW-0677">Repeat</keyword>
<feature type="compositionally biased region" description="Polar residues" evidence="8">
    <location>
        <begin position="248"/>
        <end position="264"/>
    </location>
</feature>
<feature type="domain" description="PGG" evidence="10">
    <location>
        <begin position="299"/>
        <end position="418"/>
    </location>
</feature>
<dbReference type="InterPro" id="IPR002110">
    <property type="entry name" value="Ankyrin_rpt"/>
</dbReference>
<keyword evidence="5 7" id="KW-0040">ANK repeat</keyword>
<evidence type="ECO:0000259" key="10">
    <source>
        <dbReference type="Pfam" id="PF13962"/>
    </source>
</evidence>
<evidence type="ECO:0000256" key="7">
    <source>
        <dbReference type="PROSITE-ProRule" id="PRU00023"/>
    </source>
</evidence>
<accession>A0ABR0XUJ8</accession>
<reference evidence="11 12" key="1">
    <citation type="journal article" date="2021" name="Comput. Struct. Biotechnol. J.">
        <title>De novo genome assembly of the potent medicinal plant Rehmannia glutinosa using nanopore technology.</title>
        <authorList>
            <person name="Ma L."/>
            <person name="Dong C."/>
            <person name="Song C."/>
            <person name="Wang X."/>
            <person name="Zheng X."/>
            <person name="Niu Y."/>
            <person name="Chen S."/>
            <person name="Feng W."/>
        </authorList>
    </citation>
    <scope>NUCLEOTIDE SEQUENCE [LARGE SCALE GENOMIC DNA]</scope>
    <source>
        <strain evidence="11">DH-2019</strain>
    </source>
</reference>
<dbReference type="Pfam" id="PF13962">
    <property type="entry name" value="PGG"/>
    <property type="match status" value="1"/>
</dbReference>
<dbReference type="PROSITE" id="PS50088">
    <property type="entry name" value="ANK_REPEAT"/>
    <property type="match status" value="1"/>
</dbReference>
<evidence type="ECO:0000256" key="5">
    <source>
        <dbReference type="ARBA" id="ARBA00023043"/>
    </source>
</evidence>
<comment type="caution">
    <text evidence="11">The sequence shown here is derived from an EMBL/GenBank/DDBJ whole genome shotgun (WGS) entry which is preliminary data.</text>
</comment>
<name>A0ABR0XUJ8_REHGL</name>
<feature type="repeat" description="ANK" evidence="7">
    <location>
        <begin position="179"/>
        <end position="206"/>
    </location>
</feature>
<evidence type="ECO:0000256" key="2">
    <source>
        <dbReference type="ARBA" id="ARBA00022692"/>
    </source>
</evidence>
<evidence type="ECO:0000313" key="12">
    <source>
        <dbReference type="Proteomes" id="UP001318860"/>
    </source>
</evidence>
<feature type="transmembrane region" description="Helical" evidence="9">
    <location>
        <begin position="401"/>
        <end position="421"/>
    </location>
</feature>
<dbReference type="EMBL" id="JABTTQ020000002">
    <property type="protein sequence ID" value="KAK6162706.1"/>
    <property type="molecule type" value="Genomic_DNA"/>
</dbReference>
<gene>
    <name evidence="11" type="ORF">DH2020_002547</name>
</gene>
<dbReference type="InterPro" id="IPR026961">
    <property type="entry name" value="PGG_dom"/>
</dbReference>
<feature type="transmembrane region" description="Helical" evidence="9">
    <location>
        <begin position="427"/>
        <end position="446"/>
    </location>
</feature>
<keyword evidence="12" id="KW-1185">Reference proteome</keyword>
<keyword evidence="6 9" id="KW-0472">Membrane</keyword>